<protein>
    <submittedName>
        <fullName evidence="2">Uncharacterized protein</fullName>
    </submittedName>
</protein>
<reference evidence="2 3" key="1">
    <citation type="submission" date="2023-07" db="EMBL/GenBank/DDBJ databases">
        <title>Genomic Encyclopedia of Type Strains, Phase IV (KMG-IV): sequencing the most valuable type-strain genomes for metagenomic binning, comparative biology and taxonomic classification.</title>
        <authorList>
            <person name="Goeker M."/>
        </authorList>
    </citation>
    <scope>NUCLEOTIDE SEQUENCE [LARGE SCALE GENOMIC DNA]</scope>
    <source>
        <strain evidence="2 3">DSM 27594</strain>
    </source>
</reference>
<comment type="caution">
    <text evidence="2">The sequence shown here is derived from an EMBL/GenBank/DDBJ whole genome shotgun (WGS) entry which is preliminary data.</text>
</comment>
<organism evidence="2 3">
    <name type="scientific">Neobacillus ginsengisoli</name>
    <dbReference type="NCBI Taxonomy" id="904295"/>
    <lineage>
        <taxon>Bacteria</taxon>
        <taxon>Bacillati</taxon>
        <taxon>Bacillota</taxon>
        <taxon>Bacilli</taxon>
        <taxon>Bacillales</taxon>
        <taxon>Bacillaceae</taxon>
        <taxon>Neobacillus</taxon>
    </lineage>
</organism>
<accession>A0ABT9XZY8</accession>
<sequence>MDIEQLNELTIEELKEINIEVLNKIISNKQRDLEECEQELKSLWNHNGIMEKALITFKVNLQEDLERYNEKLSLALKDSN</sequence>
<gene>
    <name evidence="2" type="ORF">J2S10_004343</name>
</gene>
<evidence type="ECO:0000313" key="3">
    <source>
        <dbReference type="Proteomes" id="UP001224122"/>
    </source>
</evidence>
<evidence type="ECO:0000313" key="2">
    <source>
        <dbReference type="EMBL" id="MDQ0201137.1"/>
    </source>
</evidence>
<evidence type="ECO:0000256" key="1">
    <source>
        <dbReference type="SAM" id="Coils"/>
    </source>
</evidence>
<keyword evidence="1" id="KW-0175">Coiled coil</keyword>
<proteinExistence type="predicted"/>
<dbReference type="EMBL" id="JAUSTW010000008">
    <property type="protein sequence ID" value="MDQ0201137.1"/>
    <property type="molecule type" value="Genomic_DNA"/>
</dbReference>
<name>A0ABT9XZY8_9BACI</name>
<dbReference type="Proteomes" id="UP001224122">
    <property type="component" value="Unassembled WGS sequence"/>
</dbReference>
<dbReference type="RefSeq" id="WP_307412165.1">
    <property type="nucleotide sequence ID" value="NZ_JAUSTW010000008.1"/>
</dbReference>
<keyword evidence="3" id="KW-1185">Reference proteome</keyword>
<feature type="coiled-coil region" evidence="1">
    <location>
        <begin position="19"/>
        <end position="78"/>
    </location>
</feature>